<protein>
    <recommendedName>
        <fullName evidence="8">Carboxylic ester hydrolase</fullName>
        <ecNumber evidence="8">3.1.1.-</ecNumber>
    </recommendedName>
</protein>
<dbReference type="PANTHER" id="PTHR33938">
    <property type="entry name" value="FERULOYL ESTERASE B-RELATED"/>
    <property type="match status" value="1"/>
</dbReference>
<keyword evidence="7" id="KW-1015">Disulfide bond</keyword>
<dbReference type="eggNOG" id="ENOG502SH94">
    <property type="taxonomic scope" value="Eukaryota"/>
</dbReference>
<evidence type="ECO:0000256" key="4">
    <source>
        <dbReference type="ARBA" id="ARBA00022729"/>
    </source>
</evidence>
<dbReference type="GO" id="GO:0030600">
    <property type="term" value="F:feruloyl esterase activity"/>
    <property type="evidence" value="ECO:0007669"/>
    <property type="project" value="UniProtKB-ARBA"/>
</dbReference>
<name>E9DQX1_METAQ</name>
<dbReference type="Proteomes" id="UP000002499">
    <property type="component" value="Unassembled WGS sequence"/>
</dbReference>
<keyword evidence="2" id="KW-0719">Serine esterase</keyword>
<gene>
    <name evidence="9" type="ORF">MAC_00140</name>
</gene>
<feature type="chain" id="PRO_5005128475" description="Carboxylic ester hydrolase" evidence="8">
    <location>
        <begin position="25"/>
        <end position="534"/>
    </location>
</feature>
<evidence type="ECO:0000256" key="8">
    <source>
        <dbReference type="RuleBase" id="RU361238"/>
    </source>
</evidence>
<dbReference type="SUPFAM" id="SSF53474">
    <property type="entry name" value="alpha/beta-Hydrolases"/>
    <property type="match status" value="1"/>
</dbReference>
<proteinExistence type="inferred from homology"/>
<evidence type="ECO:0000256" key="6">
    <source>
        <dbReference type="ARBA" id="ARBA00022837"/>
    </source>
</evidence>
<keyword evidence="6" id="KW-0106">Calcium</keyword>
<dbReference type="EMBL" id="GL698470">
    <property type="protein sequence ID" value="EFY93649.1"/>
    <property type="molecule type" value="Genomic_DNA"/>
</dbReference>
<keyword evidence="5 8" id="KW-0378">Hydrolase</keyword>
<dbReference type="AlphaFoldDB" id="E9DQX1"/>
<dbReference type="KEGG" id="maw:19244451"/>
<reference evidence="9 10" key="1">
    <citation type="journal article" date="2011" name="PLoS Genet.">
        <title>Genome sequencing and comparative transcriptomics of the model entomopathogenic fungi Metarhizium anisopliae and M. acridum.</title>
        <authorList>
            <person name="Gao Q."/>
            <person name="Jin K."/>
            <person name="Ying S.H."/>
            <person name="Zhang Y."/>
            <person name="Xiao G."/>
            <person name="Shang Y."/>
            <person name="Duan Z."/>
            <person name="Hu X."/>
            <person name="Xie X.Q."/>
            <person name="Zhou G."/>
            <person name="Peng G."/>
            <person name="Luo Z."/>
            <person name="Huang W."/>
            <person name="Wang B."/>
            <person name="Fang W."/>
            <person name="Wang S."/>
            <person name="Zhong Y."/>
            <person name="Ma L.J."/>
            <person name="St Leger R.J."/>
            <person name="Zhao G.P."/>
            <person name="Pei Y."/>
            <person name="Feng M.G."/>
            <person name="Xia Y."/>
            <person name="Wang C."/>
        </authorList>
    </citation>
    <scope>NUCLEOTIDE SEQUENCE [LARGE SCALE GENOMIC DNA]</scope>
    <source>
        <strain evidence="9 10">CQMa 102</strain>
    </source>
</reference>
<evidence type="ECO:0000313" key="9">
    <source>
        <dbReference type="EMBL" id="EFY93649.1"/>
    </source>
</evidence>
<dbReference type="OrthoDB" id="3039123at2759"/>
<dbReference type="GeneID" id="19244451"/>
<dbReference type="InterPro" id="IPR029058">
    <property type="entry name" value="AB_hydrolase_fold"/>
</dbReference>
<dbReference type="STRING" id="655827.E9DQX1"/>
<dbReference type="GO" id="GO:0046872">
    <property type="term" value="F:metal ion binding"/>
    <property type="evidence" value="ECO:0007669"/>
    <property type="project" value="UniProtKB-KW"/>
</dbReference>
<keyword evidence="4 8" id="KW-0732">Signal</keyword>
<evidence type="ECO:0000256" key="5">
    <source>
        <dbReference type="ARBA" id="ARBA00022801"/>
    </source>
</evidence>
<sequence length="534" mass="58085">MLAARPLSLYASAICLWLASPILAISLSKCSSQDISLPDLPGVTKLSVTAERLENFHIVAEDANPERQYDVSLNFCNVTINYAHQGWRDNVQVTVWLPLKGWNGRLSGIGGAGLSSLWTDNRFAPAVSRGYAAVGTDAGHARNPIDATSWALDAAGNVNFFLVQNFFALSQNEAAIIAKKVIADLYGQGPRYSYWDGCSTGGRQGLMLAQRYPAAYDGILAGAPAINWATFVPGMYYPKFVMDQEGHQLSQCAFDAIRNATVKACDGLDGVEDGIISALDQCDFDPRSLVGKKFDCNGEAIKIAAKDAAIVQKFWDGPKQRDGSFMWYGMSKGVELKGLGGAPCTLAECAGVPFQIASDWIKLFVLQDPNLDLSTLSPEGYEAAVNLSVNAYRSVASNDNPDLTEFRQAGGKLLHWHGTDDQQIYAKGSENYYNKVEARHASVRDFYRFFFAPGVAHCGYGHGLLPEDPFSALIDWVEDGKAPDTLSAATADGSYRRNLCPYPQVPAYRGGDPAKASSFHCQDSYENPDLKDEL</sequence>
<accession>E9DQX1</accession>
<keyword evidence="10" id="KW-1185">Reference proteome</keyword>
<organism evidence="10">
    <name type="scientific">Metarhizium acridum (strain CQMa 102)</name>
    <dbReference type="NCBI Taxonomy" id="655827"/>
    <lineage>
        <taxon>Eukaryota</taxon>
        <taxon>Fungi</taxon>
        <taxon>Dikarya</taxon>
        <taxon>Ascomycota</taxon>
        <taxon>Pezizomycotina</taxon>
        <taxon>Sordariomycetes</taxon>
        <taxon>Hypocreomycetidae</taxon>
        <taxon>Hypocreales</taxon>
        <taxon>Clavicipitaceae</taxon>
        <taxon>Metarhizium</taxon>
    </lineage>
</organism>
<dbReference type="HOGENOM" id="CLU_014819_3_2_1"/>
<dbReference type="OMA" id="YSYWDGC"/>
<keyword evidence="3" id="KW-0479">Metal-binding</keyword>
<feature type="signal peptide" evidence="8">
    <location>
        <begin position="1"/>
        <end position="24"/>
    </location>
</feature>
<evidence type="ECO:0000313" key="10">
    <source>
        <dbReference type="Proteomes" id="UP000002499"/>
    </source>
</evidence>
<dbReference type="Pfam" id="PF07519">
    <property type="entry name" value="Tannase"/>
    <property type="match status" value="1"/>
</dbReference>
<dbReference type="EC" id="3.1.1.-" evidence="8"/>
<evidence type="ECO:0000256" key="1">
    <source>
        <dbReference type="ARBA" id="ARBA00006249"/>
    </source>
</evidence>
<evidence type="ECO:0000256" key="3">
    <source>
        <dbReference type="ARBA" id="ARBA00022723"/>
    </source>
</evidence>
<evidence type="ECO:0000256" key="2">
    <source>
        <dbReference type="ARBA" id="ARBA00022487"/>
    </source>
</evidence>
<dbReference type="InterPro" id="IPR011118">
    <property type="entry name" value="Tannase/feruloyl_esterase"/>
</dbReference>
<dbReference type="PANTHER" id="PTHR33938:SF8">
    <property type="entry name" value="CARBOXYLIC ESTER HYDROLASE"/>
    <property type="match status" value="1"/>
</dbReference>
<comment type="similarity">
    <text evidence="1 8">Belongs to the tannase family.</text>
</comment>
<dbReference type="InParanoid" id="E9DQX1"/>
<evidence type="ECO:0000256" key="7">
    <source>
        <dbReference type="ARBA" id="ARBA00023157"/>
    </source>
</evidence>